<accession>A0ABP8YN21</accession>
<organism evidence="5 6">
    <name type="scientific">Pedococcus ginsenosidimutans</name>
    <dbReference type="NCBI Taxonomy" id="490570"/>
    <lineage>
        <taxon>Bacteria</taxon>
        <taxon>Bacillati</taxon>
        <taxon>Actinomycetota</taxon>
        <taxon>Actinomycetes</taxon>
        <taxon>Micrococcales</taxon>
        <taxon>Intrasporangiaceae</taxon>
        <taxon>Pedococcus</taxon>
    </lineage>
</organism>
<sequence length="980" mass="104703">MEVSALRAREHTEGVTLADTPSSEGFVGRADELDELASALASARAGRGRAVLVIGEAGVGKTRLAQQACALAGDFLVLTGACLPLSSMSVPLLPLRSAVGVLPEEQRPAMRRAADAESAEDFDQWLEDRCARGPVALVVDDLQWSDPATLDVLMWVLAGLTTRSLALVVTVRREEVSPGHPLQRWLADVRRLPGFVELPLGPLDLEETRAQLTSVLGDVPHDALTRDVYSRTGGNSYLNRLLVQGLSPTETALGPGLPEDLAAAVLRAWHQLDSPARDLAQVLAVYGRVAGGSALDRVAGLAHVTDLRSALRHCLAANLLEADGRGGYWFHHPLQAQALAGSLGGLDRAHLHAAFAAALEDDLATAAARDTGESAEWTLEAVSLVADHHDRAGHAHQAYDAGLRAADLAREIGATSTQVRLLARALELRRQLGPGGAGPTTALWERLRLAAEAVGDFEEELRAVEALLGGLDERRDPLRLAELVIRRQHLRFLTGRGFLDPAEMRRAVRLTRCDAESWQHAFALAELTHATLWQDDPASHDLGAAALASARASANPRALAHALAANAMLAVHEGRSAEGVRLGREAVEAAATARDGFAFVHAALWEANSVDGPISPAWRTMVGRRWAELAELGAPHPLLAWLASNEAFGHLHAGDLEACARRLRVALGSTPGTLADVQTRLTAAWMAAIQGRIHEAEGHLARADELFAETSNFLAFDFDAVRAMVLLSGGHPREALDAAMKGTTTPGTPPTLCEWLLPLAARALADLAQQERDTGGDPTRWLAELDVITARFPDTIRDVGGATDLYEHQLTGLGAMYHAEASRARRAGDAHLLWARAATALREILPWEASYSSWRQAEALLASGHAGRDEAVGAMRRSYAMARRLGAQPLVDELDALARATHVQLAEPATGVPAPATARKAGLTTRETEILGHIVAGRTYGEIAKALVVSEKTVSSHVSHLLSKTGCANRVDLARWATRT</sequence>
<evidence type="ECO:0000313" key="5">
    <source>
        <dbReference type="EMBL" id="GAA4733332.1"/>
    </source>
</evidence>
<dbReference type="PANTHER" id="PTHR16305">
    <property type="entry name" value="TESTICULAR SOLUBLE ADENYLYL CYCLASE"/>
    <property type="match status" value="1"/>
</dbReference>
<protein>
    <submittedName>
        <fullName evidence="5">Helix-turn-helix transcriptional regulator</fullName>
    </submittedName>
</protein>
<proteinExistence type="predicted"/>
<dbReference type="InterPro" id="IPR036388">
    <property type="entry name" value="WH-like_DNA-bd_sf"/>
</dbReference>
<evidence type="ECO:0000256" key="3">
    <source>
        <dbReference type="SAM" id="MobiDB-lite"/>
    </source>
</evidence>
<comment type="caution">
    <text evidence="5">The sequence shown here is derived from an EMBL/GenBank/DDBJ whole genome shotgun (WGS) entry which is preliminary data.</text>
</comment>
<dbReference type="InterPro" id="IPR027417">
    <property type="entry name" value="P-loop_NTPase"/>
</dbReference>
<dbReference type="SUPFAM" id="SSF52540">
    <property type="entry name" value="P-loop containing nucleoside triphosphate hydrolases"/>
    <property type="match status" value="1"/>
</dbReference>
<reference evidence="6" key="1">
    <citation type="journal article" date="2019" name="Int. J. Syst. Evol. Microbiol.">
        <title>The Global Catalogue of Microorganisms (GCM) 10K type strain sequencing project: providing services to taxonomists for standard genome sequencing and annotation.</title>
        <authorList>
            <consortium name="The Broad Institute Genomics Platform"/>
            <consortium name="The Broad Institute Genome Sequencing Center for Infectious Disease"/>
            <person name="Wu L."/>
            <person name="Ma J."/>
        </authorList>
    </citation>
    <scope>NUCLEOTIDE SEQUENCE [LARGE SCALE GENOMIC DNA]</scope>
    <source>
        <strain evidence="6">JCM 18961</strain>
    </source>
</reference>
<evidence type="ECO:0000256" key="2">
    <source>
        <dbReference type="ARBA" id="ARBA00022840"/>
    </source>
</evidence>
<dbReference type="EMBL" id="BAABLO010000013">
    <property type="protein sequence ID" value="GAA4733332.1"/>
    <property type="molecule type" value="Genomic_DNA"/>
</dbReference>
<dbReference type="PANTHER" id="PTHR16305:SF35">
    <property type="entry name" value="TRANSCRIPTIONAL ACTIVATOR DOMAIN"/>
    <property type="match status" value="1"/>
</dbReference>
<evidence type="ECO:0000256" key="1">
    <source>
        <dbReference type="ARBA" id="ARBA00022741"/>
    </source>
</evidence>
<dbReference type="PROSITE" id="PS50043">
    <property type="entry name" value="HTH_LUXR_2"/>
    <property type="match status" value="1"/>
</dbReference>
<dbReference type="PRINTS" id="PR00038">
    <property type="entry name" value="HTHLUXR"/>
</dbReference>
<dbReference type="InterPro" id="IPR016032">
    <property type="entry name" value="Sig_transdc_resp-reg_C-effctor"/>
</dbReference>
<gene>
    <name evidence="5" type="ORF">GCM10025782_35890</name>
</gene>
<keyword evidence="1" id="KW-0547">Nucleotide-binding</keyword>
<evidence type="ECO:0000259" key="4">
    <source>
        <dbReference type="PROSITE" id="PS50043"/>
    </source>
</evidence>
<dbReference type="Pfam" id="PF13191">
    <property type="entry name" value="AAA_16"/>
    <property type="match status" value="1"/>
</dbReference>
<dbReference type="Gene3D" id="3.40.50.300">
    <property type="entry name" value="P-loop containing nucleotide triphosphate hydrolases"/>
    <property type="match status" value="1"/>
</dbReference>
<dbReference type="Pfam" id="PF00196">
    <property type="entry name" value="GerE"/>
    <property type="match status" value="1"/>
</dbReference>
<dbReference type="SMART" id="SM00421">
    <property type="entry name" value="HTH_LUXR"/>
    <property type="match status" value="1"/>
</dbReference>
<keyword evidence="6" id="KW-1185">Reference proteome</keyword>
<feature type="domain" description="HTH luxR-type" evidence="4">
    <location>
        <begin position="916"/>
        <end position="980"/>
    </location>
</feature>
<dbReference type="InterPro" id="IPR041664">
    <property type="entry name" value="AAA_16"/>
</dbReference>
<dbReference type="PROSITE" id="PS00622">
    <property type="entry name" value="HTH_LUXR_1"/>
    <property type="match status" value="1"/>
</dbReference>
<dbReference type="Gene3D" id="1.10.10.10">
    <property type="entry name" value="Winged helix-like DNA-binding domain superfamily/Winged helix DNA-binding domain"/>
    <property type="match status" value="1"/>
</dbReference>
<dbReference type="InterPro" id="IPR000792">
    <property type="entry name" value="Tscrpt_reg_LuxR_C"/>
</dbReference>
<evidence type="ECO:0000313" key="6">
    <source>
        <dbReference type="Proteomes" id="UP001500556"/>
    </source>
</evidence>
<keyword evidence="2" id="KW-0067">ATP-binding</keyword>
<dbReference type="SUPFAM" id="SSF46894">
    <property type="entry name" value="C-terminal effector domain of the bipartite response regulators"/>
    <property type="match status" value="1"/>
</dbReference>
<name>A0ABP8YN21_9MICO</name>
<feature type="region of interest" description="Disordered" evidence="3">
    <location>
        <begin position="1"/>
        <end position="23"/>
    </location>
</feature>
<dbReference type="Proteomes" id="UP001500556">
    <property type="component" value="Unassembled WGS sequence"/>
</dbReference>
<dbReference type="CDD" id="cd06170">
    <property type="entry name" value="LuxR_C_like"/>
    <property type="match status" value="1"/>
</dbReference>